<evidence type="ECO:0000256" key="7">
    <source>
        <dbReference type="SAM" id="Phobius"/>
    </source>
</evidence>
<feature type="transmembrane region" description="Helical" evidence="7">
    <location>
        <begin position="82"/>
        <end position="103"/>
    </location>
</feature>
<keyword evidence="3 7" id="KW-0812">Transmembrane</keyword>
<comment type="subcellular location">
    <subcellularLocation>
        <location evidence="1">Membrane</location>
        <topology evidence="1">Multi-pass membrane protein</topology>
    </subcellularLocation>
</comment>
<dbReference type="Pfam" id="PF01594">
    <property type="entry name" value="AI-2E_transport"/>
    <property type="match status" value="1"/>
</dbReference>
<dbReference type="GO" id="GO:0055085">
    <property type="term" value="P:transmembrane transport"/>
    <property type="evidence" value="ECO:0007669"/>
    <property type="project" value="TreeGrafter"/>
</dbReference>
<evidence type="ECO:0000256" key="5">
    <source>
        <dbReference type="ARBA" id="ARBA00023136"/>
    </source>
</evidence>
<dbReference type="Proteomes" id="UP000015346">
    <property type="component" value="Unassembled WGS sequence"/>
</dbReference>
<comment type="caution">
    <text evidence="8">The sequence shown here is derived from an EMBL/GenBank/DDBJ whole genome shotgun (WGS) entry which is preliminary data.</text>
</comment>
<feature type="transmembrane region" description="Helical" evidence="7">
    <location>
        <begin position="208"/>
        <end position="226"/>
    </location>
</feature>
<dbReference type="STRING" id="1123069.ruthe_01158"/>
<name>S9R2Y6_9RHOB</name>
<sequence length="466" mass="48490">MADADPRDDAAVTPPVTPGIDIEHVIELRRIRRLLFGILLLVVFTAVYFARIVLLPIMIAIMLTLTLLPVVRAAARIGIPNGVTAIVLMLTLSTGLVAGGYTLSGPVQSMIADAPRIAEAVQQRVGGLIGQIRDIAQRAERMAESVTEEASGAAAAGGDKAGAGGSPDDGSPDGDTAIVAVVQDDGSGLAGSGMATTVLSGAASTGSTLFAALLLTGFLLAAGDFYHRRIVEAAPRLRDKKKALTIVRDVERQISRYLAAITVINIALGIAVGTIMWFWAMPAPILWGVVAALLNFIPFIGCIIGVILAGAVAIITYDTLWLAMGPPLSYLLLNTIEGNVITPMLVGRRLEINTVAMLIAVAFWMWIWGIPGAILAVPFLVVVKAIADNVDSLQILSSFLSAEPGEREGETPRKATTGPALDTAPFRAQAVAREESPPTRAPGEGAPGDDPAAPDGSLRPGPAAVA</sequence>
<feature type="compositionally biased region" description="Low complexity" evidence="6">
    <location>
        <begin position="441"/>
        <end position="456"/>
    </location>
</feature>
<feature type="transmembrane region" description="Helical" evidence="7">
    <location>
        <begin position="257"/>
        <end position="279"/>
    </location>
</feature>
<dbReference type="RefSeq" id="WP_021097251.1">
    <property type="nucleotide sequence ID" value="NZ_KE557320.1"/>
</dbReference>
<feature type="region of interest" description="Disordered" evidence="6">
    <location>
        <begin position="147"/>
        <end position="175"/>
    </location>
</feature>
<dbReference type="GO" id="GO:0016020">
    <property type="term" value="C:membrane"/>
    <property type="evidence" value="ECO:0007669"/>
    <property type="project" value="UniProtKB-SubCell"/>
</dbReference>
<dbReference type="PATRIC" id="fig|1123069.3.peg.1129"/>
<keyword evidence="5 7" id="KW-0472">Membrane</keyword>
<dbReference type="EMBL" id="AOLV01000010">
    <property type="protein sequence ID" value="EPX86343.1"/>
    <property type="molecule type" value="Genomic_DNA"/>
</dbReference>
<evidence type="ECO:0000256" key="1">
    <source>
        <dbReference type="ARBA" id="ARBA00004141"/>
    </source>
</evidence>
<dbReference type="PANTHER" id="PTHR21716">
    <property type="entry name" value="TRANSMEMBRANE PROTEIN"/>
    <property type="match status" value="1"/>
</dbReference>
<evidence type="ECO:0000256" key="6">
    <source>
        <dbReference type="SAM" id="MobiDB-lite"/>
    </source>
</evidence>
<evidence type="ECO:0000313" key="9">
    <source>
        <dbReference type="Proteomes" id="UP000015346"/>
    </source>
</evidence>
<comment type="similarity">
    <text evidence="2">Belongs to the autoinducer-2 exporter (AI-2E) (TC 2.A.86) family.</text>
</comment>
<feature type="transmembrane region" description="Helical" evidence="7">
    <location>
        <begin position="328"/>
        <end position="346"/>
    </location>
</feature>
<evidence type="ECO:0000256" key="4">
    <source>
        <dbReference type="ARBA" id="ARBA00022989"/>
    </source>
</evidence>
<keyword evidence="9" id="KW-1185">Reference proteome</keyword>
<feature type="transmembrane region" description="Helical" evidence="7">
    <location>
        <begin position="57"/>
        <end position="75"/>
    </location>
</feature>
<dbReference type="HOGENOM" id="CLU_031275_0_1_5"/>
<evidence type="ECO:0000256" key="3">
    <source>
        <dbReference type="ARBA" id="ARBA00022692"/>
    </source>
</evidence>
<reference evidence="8 9" key="1">
    <citation type="journal article" date="2013" name="Stand. Genomic Sci.">
        <title>Genome sequence of the reddish-pigmented Rubellimicrobium thermophilum type strain (DSM 16684(T)), a member of the Roseobacter clade.</title>
        <authorList>
            <person name="Fiebig A."/>
            <person name="Riedel T."/>
            <person name="Gronow S."/>
            <person name="Petersen J."/>
            <person name="Klenk H.P."/>
            <person name="Goker M."/>
        </authorList>
    </citation>
    <scope>NUCLEOTIDE SEQUENCE [LARGE SCALE GENOMIC DNA]</scope>
    <source>
        <strain evidence="8 9">DSM 16684</strain>
    </source>
</reference>
<evidence type="ECO:0000313" key="8">
    <source>
        <dbReference type="EMBL" id="EPX86343.1"/>
    </source>
</evidence>
<feature type="transmembrane region" description="Helical" evidence="7">
    <location>
        <begin position="34"/>
        <end position="51"/>
    </location>
</feature>
<dbReference type="PANTHER" id="PTHR21716:SF16">
    <property type="entry name" value="BLL1467 PROTEIN"/>
    <property type="match status" value="1"/>
</dbReference>
<protein>
    <submittedName>
        <fullName evidence="8">Putative permease</fullName>
    </submittedName>
</protein>
<accession>S9R2Y6</accession>
<dbReference type="AlphaFoldDB" id="S9R2Y6"/>
<proteinExistence type="inferred from homology"/>
<organism evidence="8 9">
    <name type="scientific">Rubellimicrobium thermophilum DSM 16684</name>
    <dbReference type="NCBI Taxonomy" id="1123069"/>
    <lineage>
        <taxon>Bacteria</taxon>
        <taxon>Pseudomonadati</taxon>
        <taxon>Pseudomonadota</taxon>
        <taxon>Alphaproteobacteria</taxon>
        <taxon>Rhodobacterales</taxon>
        <taxon>Roseobacteraceae</taxon>
        <taxon>Rubellimicrobium</taxon>
    </lineage>
</organism>
<evidence type="ECO:0000256" key="2">
    <source>
        <dbReference type="ARBA" id="ARBA00009773"/>
    </source>
</evidence>
<feature type="region of interest" description="Disordered" evidence="6">
    <location>
        <begin position="404"/>
        <end position="466"/>
    </location>
</feature>
<feature type="transmembrane region" description="Helical" evidence="7">
    <location>
        <begin position="285"/>
        <end position="316"/>
    </location>
</feature>
<feature type="transmembrane region" description="Helical" evidence="7">
    <location>
        <begin position="358"/>
        <end position="383"/>
    </location>
</feature>
<dbReference type="InterPro" id="IPR002549">
    <property type="entry name" value="AI-2E-like"/>
</dbReference>
<feature type="compositionally biased region" description="Basic and acidic residues" evidence="6">
    <location>
        <begin position="404"/>
        <end position="413"/>
    </location>
</feature>
<gene>
    <name evidence="8" type="ORF">ruthe_01158</name>
</gene>
<keyword evidence="4 7" id="KW-1133">Transmembrane helix</keyword>